<comment type="caution">
    <text evidence="1">The sequence shown here is derived from an EMBL/GenBank/DDBJ whole genome shotgun (WGS) entry which is preliminary data.</text>
</comment>
<sequence>MKRNLVADYLVAAGKVPVTSPLTGRVREALGLPESAVVEGVRPG</sequence>
<dbReference type="EMBL" id="QGGR01000020">
    <property type="protein sequence ID" value="PWK40146.1"/>
    <property type="molecule type" value="Genomic_DNA"/>
</dbReference>
<dbReference type="Proteomes" id="UP000245697">
    <property type="component" value="Unassembled WGS sequence"/>
</dbReference>
<gene>
    <name evidence="1" type="ORF">BC793_12085</name>
</gene>
<dbReference type="RefSeq" id="WP_275416271.1">
    <property type="nucleotide sequence ID" value="NZ_BONA01000074.1"/>
</dbReference>
<name>A0A316F3W6_9ACTN</name>
<reference evidence="1 2" key="1">
    <citation type="submission" date="2018-05" db="EMBL/GenBank/DDBJ databases">
        <title>Genomic Encyclopedia of Archaeal and Bacterial Type Strains, Phase II (KMG-II): from individual species to whole genera.</title>
        <authorList>
            <person name="Goeker M."/>
        </authorList>
    </citation>
    <scope>NUCLEOTIDE SEQUENCE [LARGE SCALE GENOMIC DNA]</scope>
    <source>
        <strain evidence="1 2">DSM 45184</strain>
    </source>
</reference>
<dbReference type="AlphaFoldDB" id="A0A316F3W6"/>
<keyword evidence="2" id="KW-1185">Reference proteome</keyword>
<proteinExistence type="predicted"/>
<evidence type="ECO:0000313" key="2">
    <source>
        <dbReference type="Proteomes" id="UP000245697"/>
    </source>
</evidence>
<organism evidence="1 2">
    <name type="scientific">Actinoplanes xinjiangensis</name>
    <dbReference type="NCBI Taxonomy" id="512350"/>
    <lineage>
        <taxon>Bacteria</taxon>
        <taxon>Bacillati</taxon>
        <taxon>Actinomycetota</taxon>
        <taxon>Actinomycetes</taxon>
        <taxon>Micromonosporales</taxon>
        <taxon>Micromonosporaceae</taxon>
        <taxon>Actinoplanes</taxon>
    </lineage>
</organism>
<evidence type="ECO:0000313" key="1">
    <source>
        <dbReference type="EMBL" id="PWK40146.1"/>
    </source>
</evidence>
<accession>A0A316F3W6</accession>
<protein>
    <submittedName>
        <fullName evidence="1">Uncharacterized protein</fullName>
    </submittedName>
</protein>